<gene>
    <name evidence="1" type="ORF">IEQ44_08130</name>
</gene>
<organism evidence="1 2">
    <name type="scientific">Nocardioides malaquae</name>
    <dbReference type="NCBI Taxonomy" id="2773426"/>
    <lineage>
        <taxon>Bacteria</taxon>
        <taxon>Bacillati</taxon>
        <taxon>Actinomycetota</taxon>
        <taxon>Actinomycetes</taxon>
        <taxon>Propionibacteriales</taxon>
        <taxon>Nocardioidaceae</taxon>
        <taxon>Nocardioides</taxon>
    </lineage>
</organism>
<dbReference type="RefSeq" id="WP_193637943.1">
    <property type="nucleotide sequence ID" value="NZ_JADCSA010000006.1"/>
</dbReference>
<proteinExistence type="predicted"/>
<comment type="caution">
    <text evidence="1">The sequence shown here is derived from an EMBL/GenBank/DDBJ whole genome shotgun (WGS) entry which is preliminary data.</text>
</comment>
<name>A0ABR9RSW2_9ACTN</name>
<dbReference type="EMBL" id="JADCSA010000006">
    <property type="protein sequence ID" value="MBE7324618.1"/>
    <property type="molecule type" value="Genomic_DNA"/>
</dbReference>
<evidence type="ECO:0000313" key="1">
    <source>
        <dbReference type="EMBL" id="MBE7324618.1"/>
    </source>
</evidence>
<accession>A0ABR9RSW2</accession>
<reference evidence="1 2" key="1">
    <citation type="submission" date="2020-10" db="EMBL/GenBank/DDBJ databases">
        <title>Nocardioides sp. isolated from sludge.</title>
        <authorList>
            <person name="Zhang X."/>
        </authorList>
    </citation>
    <scope>NUCLEOTIDE SEQUENCE [LARGE SCALE GENOMIC DNA]</scope>
    <source>
        <strain evidence="1 2">Y6</strain>
    </source>
</reference>
<keyword evidence="2" id="KW-1185">Reference proteome</keyword>
<dbReference type="PROSITE" id="PS51257">
    <property type="entry name" value="PROKAR_LIPOPROTEIN"/>
    <property type="match status" value="1"/>
</dbReference>
<evidence type="ECO:0008006" key="3">
    <source>
        <dbReference type="Google" id="ProtNLM"/>
    </source>
</evidence>
<sequence length="170" mass="17371">MSWASKRPVGSWRRKVGAMLLVAGVAWGSAGCGGDAEGSDDDVQEVASGVLLDGGEPAAGVELELWVWPAPQGGATAAPELLSIDTDTTDEDGRFVLEGMVAQLSPHASGDGMVGIDVRRVGADEFLARTTVRLTKAEETGVTEVHAAEGLQINLTPAKGGEETEGGGGD</sequence>
<dbReference type="Proteomes" id="UP000756387">
    <property type="component" value="Unassembled WGS sequence"/>
</dbReference>
<evidence type="ECO:0000313" key="2">
    <source>
        <dbReference type="Proteomes" id="UP000756387"/>
    </source>
</evidence>
<protein>
    <recommendedName>
        <fullName evidence="3">Carboxypeptidase regulatory-like domain-containing protein</fullName>
    </recommendedName>
</protein>